<keyword evidence="2 3" id="KW-0067">ATP-binding</keyword>
<dbReference type="Proteomes" id="UP000051952">
    <property type="component" value="Unassembled WGS sequence"/>
</dbReference>
<dbReference type="InterPro" id="IPR017441">
    <property type="entry name" value="Protein_kinase_ATP_BS"/>
</dbReference>
<evidence type="ECO:0000313" key="5">
    <source>
        <dbReference type="EMBL" id="CUG89460.1"/>
    </source>
</evidence>
<dbReference type="AlphaFoldDB" id="A0A0S4JGM5"/>
<dbReference type="InterPro" id="IPR008271">
    <property type="entry name" value="Ser/Thr_kinase_AS"/>
</dbReference>
<feature type="binding site" evidence="3">
    <location>
        <position position="70"/>
    </location>
    <ligand>
        <name>ATP</name>
        <dbReference type="ChEBI" id="CHEBI:30616"/>
    </ligand>
</feature>
<sequence length="598" mass="67308">MSKDSHIISFHHMLQRSWSDEPMSRQDSSAIGGGPPICGRYEWRRAIGRGGFGLVALCKDLFTDTYVAVKTISSGTLRTEWPRVVREIEIMSTVSHAHPHVLSLLEYFVTIDPNCESTIGAHGWLRYLQPYASIMQSLQRLVIDGVSGQASYVGRYNELMSELQLSFSQLPREVLSMLKLDLYVVMPLMHGDLHKILRPTMISAGAPASPKAASKAAIVDSLAIPFAFQLCFAIDFLHKSNIVHRDLKPDNILVWLDDEVPLNSSLFVADFGLARNQTHSSSTWYICTRYYRPPEVVIRKGTPDSSIDVWSLGCILYELVTHDVLFRLPSSRDTNNQWIEMRATRQLDLITSVVGVPTPEEMSRHDWSSNPKVRAYLQRCPQRPSTLSDRIRDNWALRSTDHMELWIDLIISCLQFFPDERCTAHEACCHPLFQTVGIHYGGNVMQHTPHVYAPELDAMTLPPDDCALRVIHSSHNGFAARAHPTEEYAAKTRRARSPPLAPMAPEEMPPEMGLGLNQVTDETLRNVLSRFPTSTDEEISHAVGATLQLLLDHTHNPSLSAQLNAALRFFTTLRDLPRTEVVYGLDDNEEGPFCDDLS</sequence>
<evidence type="ECO:0000256" key="2">
    <source>
        <dbReference type="ARBA" id="ARBA00022840"/>
    </source>
</evidence>
<dbReference type="OrthoDB" id="5979581at2759"/>
<evidence type="ECO:0000256" key="3">
    <source>
        <dbReference type="PROSITE-ProRule" id="PRU10141"/>
    </source>
</evidence>
<gene>
    <name evidence="5" type="ORF">BSAL_21170</name>
</gene>
<dbReference type="GO" id="GO:0005524">
    <property type="term" value="F:ATP binding"/>
    <property type="evidence" value="ECO:0007669"/>
    <property type="project" value="UniProtKB-UniRule"/>
</dbReference>
<keyword evidence="6" id="KW-1185">Reference proteome</keyword>
<reference evidence="6" key="1">
    <citation type="submission" date="2015-09" db="EMBL/GenBank/DDBJ databases">
        <authorList>
            <consortium name="Pathogen Informatics"/>
        </authorList>
    </citation>
    <scope>NUCLEOTIDE SEQUENCE [LARGE SCALE GENOMIC DNA]</scope>
    <source>
        <strain evidence="6">Lake Konstanz</strain>
    </source>
</reference>
<accession>A0A0S4JGM5</accession>
<feature type="domain" description="Protein kinase" evidence="4">
    <location>
        <begin position="41"/>
        <end position="433"/>
    </location>
</feature>
<keyword evidence="1 3" id="KW-0547">Nucleotide-binding</keyword>
<protein>
    <submittedName>
        <fullName evidence="5">Protein kinase, putative</fullName>
    </submittedName>
</protein>
<dbReference type="Pfam" id="PF00069">
    <property type="entry name" value="Pkinase"/>
    <property type="match status" value="2"/>
</dbReference>
<dbReference type="VEuPathDB" id="TriTrypDB:BSAL_21170"/>
<keyword evidence="5" id="KW-0808">Transferase</keyword>
<keyword evidence="5" id="KW-0418">Kinase</keyword>
<evidence type="ECO:0000259" key="4">
    <source>
        <dbReference type="PROSITE" id="PS50011"/>
    </source>
</evidence>
<name>A0A0S4JGM5_BODSA</name>
<dbReference type="EMBL" id="CYKH01001740">
    <property type="protein sequence ID" value="CUG89460.1"/>
    <property type="molecule type" value="Genomic_DNA"/>
</dbReference>
<evidence type="ECO:0000256" key="1">
    <source>
        <dbReference type="ARBA" id="ARBA00022741"/>
    </source>
</evidence>
<dbReference type="InterPro" id="IPR011009">
    <property type="entry name" value="Kinase-like_dom_sf"/>
</dbReference>
<dbReference type="PROSITE" id="PS00108">
    <property type="entry name" value="PROTEIN_KINASE_ST"/>
    <property type="match status" value="1"/>
</dbReference>
<evidence type="ECO:0000313" key="6">
    <source>
        <dbReference type="Proteomes" id="UP000051952"/>
    </source>
</evidence>
<dbReference type="GO" id="GO:0004672">
    <property type="term" value="F:protein kinase activity"/>
    <property type="evidence" value="ECO:0007669"/>
    <property type="project" value="InterPro"/>
</dbReference>
<dbReference type="InterPro" id="IPR050117">
    <property type="entry name" value="MAPK"/>
</dbReference>
<dbReference type="PROSITE" id="PS00107">
    <property type="entry name" value="PROTEIN_KINASE_ATP"/>
    <property type="match status" value="1"/>
</dbReference>
<dbReference type="Gene3D" id="1.10.510.10">
    <property type="entry name" value="Transferase(Phosphotransferase) domain 1"/>
    <property type="match status" value="2"/>
</dbReference>
<dbReference type="PROSITE" id="PS50011">
    <property type="entry name" value="PROTEIN_KINASE_DOM"/>
    <property type="match status" value="1"/>
</dbReference>
<dbReference type="InterPro" id="IPR000719">
    <property type="entry name" value="Prot_kinase_dom"/>
</dbReference>
<dbReference type="SMART" id="SM00220">
    <property type="entry name" value="S_TKc"/>
    <property type="match status" value="1"/>
</dbReference>
<dbReference type="PANTHER" id="PTHR24055">
    <property type="entry name" value="MITOGEN-ACTIVATED PROTEIN KINASE"/>
    <property type="match status" value="1"/>
</dbReference>
<dbReference type="SUPFAM" id="SSF56112">
    <property type="entry name" value="Protein kinase-like (PK-like)"/>
    <property type="match status" value="1"/>
</dbReference>
<proteinExistence type="predicted"/>
<organism evidence="5 6">
    <name type="scientific">Bodo saltans</name>
    <name type="common">Flagellated protozoan</name>
    <dbReference type="NCBI Taxonomy" id="75058"/>
    <lineage>
        <taxon>Eukaryota</taxon>
        <taxon>Discoba</taxon>
        <taxon>Euglenozoa</taxon>
        <taxon>Kinetoplastea</taxon>
        <taxon>Metakinetoplastina</taxon>
        <taxon>Eubodonida</taxon>
        <taxon>Bodonidae</taxon>
        <taxon>Bodo</taxon>
    </lineage>
</organism>